<keyword evidence="1" id="KW-0732">Signal</keyword>
<evidence type="ECO:0000313" key="4">
    <source>
        <dbReference type="Proteomes" id="UP000007394"/>
    </source>
</evidence>
<dbReference type="InterPro" id="IPR023214">
    <property type="entry name" value="HAD_sf"/>
</dbReference>
<dbReference type="SUPFAM" id="SSF56784">
    <property type="entry name" value="HAD-like"/>
    <property type="match status" value="1"/>
</dbReference>
<evidence type="ECO:0000313" key="3">
    <source>
        <dbReference type="EMBL" id="AFH47870.1"/>
    </source>
</evidence>
<keyword evidence="4" id="KW-1185">Reference proteome</keyword>
<dbReference type="PANTHER" id="PTHR31284:SF10">
    <property type="entry name" value="ACID PHOSPHATASE-LIKE PROTEIN"/>
    <property type="match status" value="1"/>
</dbReference>
<dbReference type="InterPro" id="IPR036412">
    <property type="entry name" value="HAD-like_sf"/>
</dbReference>
<name>I0AFW3_IGNAJ</name>
<proteinExistence type="predicted"/>
<dbReference type="InterPro" id="IPR014403">
    <property type="entry name" value="APS1/VSP"/>
</dbReference>
<reference evidence="3 4" key="1">
    <citation type="journal article" date="2012" name="Front. Microbiol.">
        <title>Complete genome of Ignavibacterium album, a metabolically versatile, flagellated, facultative anaerobe from the phylum Chlorobi.</title>
        <authorList>
            <person name="Liu Z."/>
            <person name="Frigaard N.-U."/>
            <person name="Vogl K."/>
            <person name="Iino T."/>
            <person name="Ohkuma M."/>
            <person name="Overmann J."/>
            <person name="Bryant D.A."/>
        </authorList>
    </citation>
    <scope>NUCLEOTIDE SEQUENCE [LARGE SCALE GENOMIC DNA]</scope>
    <source>
        <strain evidence="4">DSM 19864 / JCM 16511 / NBRC 101810 / Mat9-16</strain>
    </source>
</reference>
<evidence type="ECO:0000256" key="2">
    <source>
        <dbReference type="ARBA" id="ARBA00023180"/>
    </source>
</evidence>
<dbReference type="Gene3D" id="3.40.50.1000">
    <property type="entry name" value="HAD superfamily/HAD-like"/>
    <property type="match status" value="1"/>
</dbReference>
<dbReference type="KEGG" id="ial:IALB_0158"/>
<dbReference type="STRING" id="945713.IALB_0158"/>
<organism evidence="3 4">
    <name type="scientific">Ignavibacterium album (strain DSM 19864 / JCM 16511 / NBRC 101810 / Mat9-16)</name>
    <dbReference type="NCBI Taxonomy" id="945713"/>
    <lineage>
        <taxon>Bacteria</taxon>
        <taxon>Pseudomonadati</taxon>
        <taxon>Ignavibacteriota</taxon>
        <taxon>Ignavibacteria</taxon>
        <taxon>Ignavibacteriales</taxon>
        <taxon>Ignavibacteriaceae</taxon>
        <taxon>Ignavibacterium</taxon>
    </lineage>
</organism>
<dbReference type="PROSITE" id="PS51257">
    <property type="entry name" value="PROKAR_LIPOPROTEIN"/>
    <property type="match status" value="1"/>
</dbReference>
<dbReference type="Proteomes" id="UP000007394">
    <property type="component" value="Chromosome"/>
</dbReference>
<dbReference type="RefSeq" id="WP_014559030.1">
    <property type="nucleotide sequence ID" value="NC_017464.1"/>
</dbReference>
<dbReference type="Pfam" id="PF03767">
    <property type="entry name" value="Acid_phosphat_B"/>
    <property type="match status" value="1"/>
</dbReference>
<dbReference type="eggNOG" id="COG2503">
    <property type="taxonomic scope" value="Bacteria"/>
</dbReference>
<dbReference type="EMBL" id="CP003418">
    <property type="protein sequence ID" value="AFH47870.1"/>
    <property type="molecule type" value="Genomic_DNA"/>
</dbReference>
<evidence type="ECO:0000256" key="1">
    <source>
        <dbReference type="ARBA" id="ARBA00022729"/>
    </source>
</evidence>
<dbReference type="InterPro" id="IPR005519">
    <property type="entry name" value="Acid_phosphat_B-like"/>
</dbReference>
<dbReference type="HOGENOM" id="CLU_053338_3_0_10"/>
<sequence>MKLFFFKNTLTSTRNLTLTLILSLTLLSCSSNELINLRVAKDRVKDYYESGKYDEELNKIYNEAKAQIEKIKIKDNSAAIFDVDDTALSNYEISKRLDYGYDFQIIQDWVMSAKLPAIKQTLEFYNYLKIKGVKLIFLTGRNIEEYDATYRNLIEQGYTDFDTLIVRSEQDRKLGAAQFKSQKRKELIQNGYEIIICVGDQWTDLEGDYTGIKVKLPNYLYETK</sequence>
<dbReference type="OrthoDB" id="395856at2"/>
<protein>
    <submittedName>
        <fullName evidence="3">Class B acid phosphatase</fullName>
    </submittedName>
</protein>
<dbReference type="PIRSF" id="PIRSF002674">
    <property type="entry name" value="VSP"/>
    <property type="match status" value="1"/>
</dbReference>
<keyword evidence="2" id="KW-0325">Glycoprotein</keyword>
<dbReference type="AlphaFoldDB" id="I0AFW3"/>
<gene>
    <name evidence="3" type="ordered locus">IALB_0158</name>
</gene>
<accession>I0AFW3</accession>
<dbReference type="PANTHER" id="PTHR31284">
    <property type="entry name" value="ACID PHOSPHATASE-LIKE PROTEIN"/>
    <property type="match status" value="1"/>
</dbReference>